<dbReference type="Proteomes" id="UP000441358">
    <property type="component" value="Unassembled WGS sequence"/>
</dbReference>
<dbReference type="EMBL" id="WKMC01000001">
    <property type="protein sequence ID" value="MRZ48668.1"/>
    <property type="molecule type" value="Genomic_DNA"/>
</dbReference>
<dbReference type="InterPro" id="IPR037171">
    <property type="entry name" value="NagB/RpiA_transferase-like"/>
</dbReference>
<protein>
    <submittedName>
        <fullName evidence="3">LUD domain-containing protein</fullName>
    </submittedName>
    <submittedName>
        <fullName evidence="2">Uncharacterized ACR, YkgG family COG1556</fullName>
    </submittedName>
</protein>
<dbReference type="Proteomes" id="UP001210126">
    <property type="component" value="Unassembled WGS sequence"/>
</dbReference>
<dbReference type="EMBL" id="CYXP01000001">
    <property type="protein sequence ID" value="CUM88488.1"/>
    <property type="molecule type" value="Genomic_DNA"/>
</dbReference>
<proteinExistence type="predicted"/>
<sequence length="192" mass="21113">MSSKDSILASIRRHTGARHEMPELTLEAITYADKLATFSEVLAGAGGKAIELKPGEDVNEVIRREFPEAKRIASNLKEITCATFNPDGLTDPRELNGTDVSVVEGSFGVAENAAVWLPRQVRYKGLYFISNALVILLDKTQLVHTMNEAYRRTATMDYDYGVFMSGPSKTADIEQALVFGAHGPIRVVVLLR</sequence>
<reference evidence="4 6" key="2">
    <citation type="journal article" date="2019" name="Nat. Med.">
        <title>A library of human gut bacterial isolates paired with longitudinal multiomics data enables mechanistic microbiome research.</title>
        <authorList>
            <person name="Poyet M."/>
            <person name="Groussin M."/>
            <person name="Gibbons S.M."/>
            <person name="Avila-Pacheco J."/>
            <person name="Jiang X."/>
            <person name="Kearney S.M."/>
            <person name="Perrotta A.R."/>
            <person name="Berdy B."/>
            <person name="Zhao S."/>
            <person name="Lieberman T.D."/>
            <person name="Swanson P.K."/>
            <person name="Smith M."/>
            <person name="Roesemann S."/>
            <person name="Alexander J.E."/>
            <person name="Rich S.A."/>
            <person name="Livny J."/>
            <person name="Vlamakis H."/>
            <person name="Clish C."/>
            <person name="Bullock K."/>
            <person name="Deik A."/>
            <person name="Scott J."/>
            <person name="Pierce K.A."/>
            <person name="Xavier R.J."/>
            <person name="Alm E.J."/>
        </authorList>
    </citation>
    <scope>NUCLEOTIDE SEQUENCE [LARGE SCALE GENOMIC DNA]</scope>
    <source>
        <strain evidence="4 6">BIOML-A32</strain>
    </source>
</reference>
<dbReference type="SUPFAM" id="SSF100950">
    <property type="entry name" value="NagB/RpiA/CoA transferase-like"/>
    <property type="match status" value="1"/>
</dbReference>
<dbReference type="InterPro" id="IPR024185">
    <property type="entry name" value="FTHF_cligase-like_sf"/>
</dbReference>
<reference evidence="2 5" key="1">
    <citation type="submission" date="2015-09" db="EMBL/GenBank/DDBJ databases">
        <authorList>
            <consortium name="Pathogen Informatics"/>
        </authorList>
    </citation>
    <scope>NUCLEOTIDE SEQUENCE [LARGE SCALE GENOMIC DNA]</scope>
    <source>
        <strain evidence="2 5">2789STDY5608872</strain>
    </source>
</reference>
<reference evidence="3" key="3">
    <citation type="submission" date="2023-01" db="EMBL/GenBank/DDBJ databases">
        <title>Human gut microbiome strain richness.</title>
        <authorList>
            <person name="Chen-Liaw A."/>
        </authorList>
    </citation>
    <scope>NUCLEOTIDE SEQUENCE</scope>
    <source>
        <strain evidence="3">RTP21484st1_E5_RTP21484_190118</strain>
    </source>
</reference>
<dbReference type="PANTHER" id="PTHR43682:SF1">
    <property type="entry name" value="LACTATE UTILIZATION PROTEIN C"/>
    <property type="match status" value="1"/>
</dbReference>
<evidence type="ECO:0000313" key="3">
    <source>
        <dbReference type="EMBL" id="MDB9004055.1"/>
    </source>
</evidence>
<dbReference type="RefSeq" id="WP_005863111.1">
    <property type="nucleotide sequence ID" value="NZ_CABMKT010000002.1"/>
</dbReference>
<evidence type="ECO:0000313" key="5">
    <source>
        <dbReference type="Proteomes" id="UP000095591"/>
    </source>
</evidence>
<evidence type="ECO:0000313" key="4">
    <source>
        <dbReference type="EMBL" id="MRZ48668.1"/>
    </source>
</evidence>
<gene>
    <name evidence="2" type="ORF">ERS852429_01058</name>
    <name evidence="4" type="ORF">GKD66_00105</name>
    <name evidence="3" type="ORF">PN599_03425</name>
</gene>
<name>A0A173SGW6_PARDI</name>
<evidence type="ECO:0000313" key="6">
    <source>
        <dbReference type="Proteomes" id="UP000441358"/>
    </source>
</evidence>
<dbReference type="PANTHER" id="PTHR43682">
    <property type="entry name" value="LACTATE UTILIZATION PROTEIN C"/>
    <property type="match status" value="1"/>
</dbReference>
<dbReference type="AlphaFoldDB" id="A0A173SGW6"/>
<organism evidence="2 5">
    <name type="scientific">Parabacteroides distasonis</name>
    <dbReference type="NCBI Taxonomy" id="823"/>
    <lineage>
        <taxon>Bacteria</taxon>
        <taxon>Pseudomonadati</taxon>
        <taxon>Bacteroidota</taxon>
        <taxon>Bacteroidia</taxon>
        <taxon>Bacteroidales</taxon>
        <taxon>Tannerellaceae</taxon>
        <taxon>Parabacteroides</taxon>
    </lineage>
</organism>
<feature type="domain" description="LUD" evidence="1">
    <location>
        <begin position="93"/>
        <end position="191"/>
    </location>
</feature>
<dbReference type="EMBL" id="JAQMPJ010000001">
    <property type="protein sequence ID" value="MDB9004055.1"/>
    <property type="molecule type" value="Genomic_DNA"/>
</dbReference>
<dbReference type="InterPro" id="IPR003741">
    <property type="entry name" value="LUD_dom"/>
</dbReference>
<evidence type="ECO:0000313" key="2">
    <source>
        <dbReference type="EMBL" id="CUM88488.1"/>
    </source>
</evidence>
<accession>A0A173SGW6</accession>
<evidence type="ECO:0000259" key="1">
    <source>
        <dbReference type="Pfam" id="PF02589"/>
    </source>
</evidence>
<dbReference type="Gene3D" id="3.40.50.10420">
    <property type="entry name" value="NagB/RpiA/CoA transferase-like"/>
    <property type="match status" value="1"/>
</dbReference>
<dbReference type="Proteomes" id="UP000095591">
    <property type="component" value="Unassembled WGS sequence"/>
</dbReference>
<dbReference type="Pfam" id="PF02589">
    <property type="entry name" value="LUD_dom"/>
    <property type="match status" value="1"/>
</dbReference>